<evidence type="ECO:0008006" key="5">
    <source>
        <dbReference type="Google" id="ProtNLM"/>
    </source>
</evidence>
<keyword evidence="4" id="KW-1185">Reference proteome</keyword>
<evidence type="ECO:0000313" key="4">
    <source>
        <dbReference type="Proteomes" id="UP000269438"/>
    </source>
</evidence>
<comment type="caution">
    <text evidence="3">The sequence shown here is derived from an EMBL/GenBank/DDBJ whole genome shotgun (WGS) entry which is preliminary data.</text>
</comment>
<sequence length="166" mass="17471">MMTRRFGFVLSVTGVFLLASLLTGCTSPSNQLTLTYGPDNTMVTLSPSNIRCSDSEIRGSSVGGKPTGGFSLGIKNEERPTRGMVTVTGSDLMVFTTDTAIDLPSSENSTSFTDLSGTITVSPTNTDERPPTDLDNIVVGDGEEFTATLSGTLTCDPARDSRTTGR</sequence>
<protein>
    <recommendedName>
        <fullName evidence="5">Lipoprotein</fullName>
    </recommendedName>
</protein>
<evidence type="ECO:0000256" key="2">
    <source>
        <dbReference type="SAM" id="SignalP"/>
    </source>
</evidence>
<organism evidence="3 4">
    <name type="scientific">Mycetocola lacteus</name>
    <dbReference type="NCBI Taxonomy" id="76637"/>
    <lineage>
        <taxon>Bacteria</taxon>
        <taxon>Bacillati</taxon>
        <taxon>Actinomycetota</taxon>
        <taxon>Actinomycetes</taxon>
        <taxon>Micrococcales</taxon>
        <taxon>Microbacteriaceae</taxon>
        <taxon>Mycetocola</taxon>
    </lineage>
</organism>
<feature type="signal peptide" evidence="2">
    <location>
        <begin position="1"/>
        <end position="25"/>
    </location>
</feature>
<feature type="region of interest" description="Disordered" evidence="1">
    <location>
        <begin position="114"/>
        <end position="133"/>
    </location>
</feature>
<dbReference type="AlphaFoldDB" id="A0A3L7AGX6"/>
<name>A0A3L7AGX6_9MICO</name>
<keyword evidence="2" id="KW-0732">Signal</keyword>
<dbReference type="Proteomes" id="UP000269438">
    <property type="component" value="Unassembled WGS sequence"/>
</dbReference>
<feature type="compositionally biased region" description="Polar residues" evidence="1">
    <location>
        <begin position="114"/>
        <end position="125"/>
    </location>
</feature>
<dbReference type="RefSeq" id="WP_121689451.1">
    <property type="nucleotide sequence ID" value="NZ_RCUY01000015.1"/>
</dbReference>
<dbReference type="EMBL" id="RCUY01000015">
    <property type="protein sequence ID" value="RLP79284.1"/>
    <property type="molecule type" value="Genomic_DNA"/>
</dbReference>
<gene>
    <name evidence="3" type="ORF">D9V34_15940</name>
</gene>
<dbReference type="PROSITE" id="PS51257">
    <property type="entry name" value="PROKAR_LIPOPROTEIN"/>
    <property type="match status" value="1"/>
</dbReference>
<evidence type="ECO:0000256" key="1">
    <source>
        <dbReference type="SAM" id="MobiDB-lite"/>
    </source>
</evidence>
<reference evidence="3 4" key="1">
    <citation type="submission" date="2018-10" db="EMBL/GenBank/DDBJ databases">
        <authorList>
            <person name="Li J."/>
        </authorList>
    </citation>
    <scope>NUCLEOTIDE SEQUENCE [LARGE SCALE GENOMIC DNA]</scope>
    <source>
        <strain evidence="3 4">JCM 11654</strain>
    </source>
</reference>
<accession>A0A3L7AGX6</accession>
<feature type="chain" id="PRO_5038465510" description="Lipoprotein" evidence="2">
    <location>
        <begin position="26"/>
        <end position="166"/>
    </location>
</feature>
<evidence type="ECO:0000313" key="3">
    <source>
        <dbReference type="EMBL" id="RLP79284.1"/>
    </source>
</evidence>
<proteinExistence type="predicted"/>